<dbReference type="InterPro" id="IPR032466">
    <property type="entry name" value="Metal_Hydrolase"/>
</dbReference>
<dbReference type="PANTHER" id="PTHR35563">
    <property type="entry name" value="BARREL METAL-DEPENDENT HYDROLASE, PUTATIVE (AFU_ORTHOLOGUE AFUA_1G16240)-RELATED"/>
    <property type="match status" value="1"/>
</dbReference>
<dbReference type="InterPro" id="IPR052358">
    <property type="entry name" value="Aro_Compnd_Degr_Hydrolases"/>
</dbReference>
<organism evidence="2 3">
    <name type="scientific">Vreelandella nigrificans</name>
    <dbReference type="NCBI Taxonomy" id="2042704"/>
    <lineage>
        <taxon>Bacteria</taxon>
        <taxon>Pseudomonadati</taxon>
        <taxon>Pseudomonadota</taxon>
        <taxon>Gammaproteobacteria</taxon>
        <taxon>Oceanospirillales</taxon>
        <taxon>Halomonadaceae</taxon>
        <taxon>Vreelandella</taxon>
    </lineage>
</organism>
<comment type="caution">
    <text evidence="2">The sequence shown here is derived from an EMBL/GenBank/DDBJ whole genome shotgun (WGS) entry which is preliminary data.</text>
</comment>
<evidence type="ECO:0000313" key="3">
    <source>
        <dbReference type="Proteomes" id="UP000218677"/>
    </source>
</evidence>
<dbReference type="SUPFAM" id="SSF51556">
    <property type="entry name" value="Metallo-dependent hydrolases"/>
    <property type="match status" value="1"/>
</dbReference>
<feature type="domain" description="Amidohydrolase-related" evidence="1">
    <location>
        <begin position="25"/>
        <end position="286"/>
    </location>
</feature>
<keyword evidence="2" id="KW-0378">Hydrolase</keyword>
<dbReference type="Pfam" id="PF04909">
    <property type="entry name" value="Amidohydro_2"/>
    <property type="match status" value="1"/>
</dbReference>
<dbReference type="InterPro" id="IPR006680">
    <property type="entry name" value="Amidohydro-rel"/>
</dbReference>
<evidence type="ECO:0000259" key="1">
    <source>
        <dbReference type="Pfam" id="PF04909"/>
    </source>
</evidence>
<dbReference type="Proteomes" id="UP000218677">
    <property type="component" value="Unassembled WGS sequence"/>
</dbReference>
<accession>A0A2A4HJB7</accession>
<dbReference type="OrthoDB" id="9787654at2"/>
<dbReference type="AlphaFoldDB" id="A0A2A4HJB7"/>
<name>A0A2A4HJB7_9GAMM</name>
<protein>
    <submittedName>
        <fullName evidence="2">Amidohydrolase</fullName>
    </submittedName>
</protein>
<reference evidence="3" key="1">
    <citation type="submission" date="2017-09" db="EMBL/GenBank/DDBJ databases">
        <authorList>
            <person name="Cho G.-S."/>
            <person name="Oguntoyinbo F.A."/>
            <person name="Cnockaert M."/>
            <person name="Kabisch J."/>
            <person name="Neve H."/>
            <person name="Bockelmann W."/>
            <person name="Wenning M."/>
            <person name="Franz C.M."/>
            <person name="Vandamme P."/>
        </authorList>
    </citation>
    <scope>NUCLEOTIDE SEQUENCE [LARGE SCALE GENOMIC DNA]</scope>
    <source>
        <strain evidence="3">MBT G8648</strain>
    </source>
</reference>
<dbReference type="PANTHER" id="PTHR35563:SF2">
    <property type="entry name" value="BARREL METAL-DEPENDENT HYDROLASE, PUTATIVE (AFU_ORTHOLOGUE AFUA_1G16240)-RELATED"/>
    <property type="match status" value="1"/>
</dbReference>
<proteinExistence type="predicted"/>
<sequence length="286" mass="31705">MPIPENTRPLTGPSPLLKAPAGATDCHAHIFLPGFESQEGGPQIAELATVENYRELQQWLGLERVVITQPNAYQTNNEALLEALAQFGPDVARAIAVVTPDTPKHELERLHEKGVRGARIMQLPGGAVGIDRMLAVEDAIQDMGWHLMVQFNGRDLPNYMEALQKIKGNYIIDHIGKFIDPVDADDSRVDDILRLMDHGNAWLKVCGAYETSLTGGSSYSDVAPIAKRFIEHAPDRIIWGSNWPHVGVSRSQYPNDAQQLDILLEWADTETQKKILVDNPALLYGF</sequence>
<gene>
    <name evidence="2" type="ORF">CPA45_18105</name>
</gene>
<dbReference type="RefSeq" id="WP_096653955.1">
    <property type="nucleotide sequence ID" value="NZ_NWUX01000021.1"/>
</dbReference>
<dbReference type="GO" id="GO:0016787">
    <property type="term" value="F:hydrolase activity"/>
    <property type="evidence" value="ECO:0007669"/>
    <property type="project" value="UniProtKB-KW"/>
</dbReference>
<evidence type="ECO:0000313" key="2">
    <source>
        <dbReference type="EMBL" id="PCF94295.1"/>
    </source>
</evidence>
<dbReference type="EMBL" id="NWUX01000021">
    <property type="protein sequence ID" value="PCF94295.1"/>
    <property type="molecule type" value="Genomic_DNA"/>
</dbReference>
<dbReference type="Gene3D" id="3.20.20.140">
    <property type="entry name" value="Metal-dependent hydrolases"/>
    <property type="match status" value="1"/>
</dbReference>
<keyword evidence="3" id="KW-1185">Reference proteome</keyword>